<reference evidence="3" key="1">
    <citation type="submission" date="2020-11" db="EMBL/GenBank/DDBJ databases">
        <authorList>
            <consortium name="DOE Joint Genome Institute"/>
            <person name="Ahrendt S."/>
            <person name="Riley R."/>
            <person name="Andreopoulos W."/>
            <person name="Labutti K."/>
            <person name="Pangilinan J."/>
            <person name="Ruiz-Duenas F.J."/>
            <person name="Barrasa J.M."/>
            <person name="Sanchez-Garcia M."/>
            <person name="Camarero S."/>
            <person name="Miyauchi S."/>
            <person name="Serrano A."/>
            <person name="Linde D."/>
            <person name="Babiker R."/>
            <person name="Drula E."/>
            <person name="Ayuso-Fernandez I."/>
            <person name="Pacheco R."/>
            <person name="Padilla G."/>
            <person name="Ferreira P."/>
            <person name="Barriuso J."/>
            <person name="Kellner H."/>
            <person name="Castanera R."/>
            <person name="Alfaro M."/>
            <person name="Ramirez L."/>
            <person name="Pisabarro A.G."/>
            <person name="Kuo A."/>
            <person name="Tritt A."/>
            <person name="Lipzen A."/>
            <person name="He G."/>
            <person name="Yan M."/>
            <person name="Ng V."/>
            <person name="Cullen D."/>
            <person name="Martin F."/>
            <person name="Rosso M.-N."/>
            <person name="Henrissat B."/>
            <person name="Hibbett D."/>
            <person name="Martinez A.T."/>
            <person name="Grigoriev I.V."/>
        </authorList>
    </citation>
    <scope>NUCLEOTIDE SEQUENCE</scope>
    <source>
        <strain evidence="3">CBS 506.95</strain>
    </source>
</reference>
<keyword evidence="1" id="KW-0175">Coiled coil</keyword>
<evidence type="ECO:0000256" key="1">
    <source>
        <dbReference type="SAM" id="Coils"/>
    </source>
</evidence>
<dbReference type="OrthoDB" id="3268221at2759"/>
<feature type="region of interest" description="Disordered" evidence="2">
    <location>
        <begin position="494"/>
        <end position="674"/>
    </location>
</feature>
<protein>
    <submittedName>
        <fullName evidence="3">Uncharacterized protein</fullName>
    </submittedName>
</protein>
<accession>A0A9P6JJ55</accession>
<evidence type="ECO:0000256" key="2">
    <source>
        <dbReference type="SAM" id="MobiDB-lite"/>
    </source>
</evidence>
<feature type="compositionally biased region" description="Low complexity" evidence="2">
    <location>
        <begin position="104"/>
        <end position="120"/>
    </location>
</feature>
<keyword evidence="4" id="KW-1185">Reference proteome</keyword>
<feature type="compositionally biased region" description="Basic residues" evidence="2">
    <location>
        <begin position="229"/>
        <end position="241"/>
    </location>
</feature>
<feature type="compositionally biased region" description="Basic and acidic residues" evidence="2">
    <location>
        <begin position="607"/>
        <end position="618"/>
    </location>
</feature>
<sequence>MAPISGAYADVGSPHLSYSPVSSYFASPQPLPIPPPRLRYPSSTKPTAKFLEEMVAEVTSASGSSSTKLSGASLDHRDPKGKAPEVVSPELPLNLPKHAALLGSQSSSSSSNSTSSETLSHNPEVSHIGLPPSPPPKSYSRYERPTSRTSSRGPVPREYATSRNSKPGPSVPRRILNDILNFCPHLSERSERGTGSHETASYSTREDPSPTDSHQHPRARRPSDSHTHSQSHTHSRTHRSHTSSESISTILIMTTERLHSETARANAAEKQATEVMSLFKNTHEAKVRLEKDLTRVKEELGMYKIQLDVAQKEIFRAQEVVDRVDRQRAEAEEAAARARERNRKLVEARAVDIAMEEGRRVGFEEGLKQGRILAEMVVPQEEYYDSPPRRSRRDEKNSTSSSKSSSSQSSGGSRRTSSSIRRPPSTVPAPSRSTTVPLRVPSTQPPLASVSSQPEDISVQEPTAPIKPISIYNHSPSASHRSIVLPDNYIPTLNADSTITLPPPHDFSQPILTATAPEPTRPSSTRGRLSTRPEEAGPSSSSRLGHRSDRRYPPPTRATSVGSPQSTHISELDLVSPPRHRPDARSERQREKMRQRASTVTAAPPPTHERVERWRDLSRGYGRPTTPASPTPRREAPDPNRIIPKNDIERPTTAEPRSPSTYPNRPPRRPREVVMPMPLGDQLLQINTAANAGPPRWVHTSRTHDNTPSATLAPTQPPTAIRTVSNTTVPGIEVVTPSTHSLRSEKSFINPVLLTPDHAHTPVHLPPAAEELTEQALDSYDSEPEEVITGVLPDNNLPPGFVPLSPIPGMSNLKSYPPGFAPSLPKGPTSAAMSSTHIYPSSPLALARTDS</sequence>
<feature type="compositionally biased region" description="Low complexity" evidence="2">
    <location>
        <begin position="398"/>
        <end position="424"/>
    </location>
</feature>
<feature type="compositionally biased region" description="Basic and acidic residues" evidence="2">
    <location>
        <begin position="632"/>
        <end position="652"/>
    </location>
</feature>
<feature type="region of interest" description="Disordered" evidence="2">
    <location>
        <begin position="382"/>
        <end position="462"/>
    </location>
</feature>
<comment type="caution">
    <text evidence="3">The sequence shown here is derived from an EMBL/GenBank/DDBJ whole genome shotgun (WGS) entry which is preliminary data.</text>
</comment>
<dbReference type="AlphaFoldDB" id="A0A9P6JJ55"/>
<feature type="coiled-coil region" evidence="1">
    <location>
        <begin position="279"/>
        <end position="348"/>
    </location>
</feature>
<gene>
    <name evidence="3" type="ORF">CPB83DRAFT_70442</name>
</gene>
<feature type="compositionally biased region" description="Basic and acidic residues" evidence="2">
    <location>
        <begin position="580"/>
        <end position="594"/>
    </location>
</feature>
<evidence type="ECO:0000313" key="4">
    <source>
        <dbReference type="Proteomes" id="UP000807306"/>
    </source>
</evidence>
<organism evidence="3 4">
    <name type="scientific">Crepidotus variabilis</name>
    <dbReference type="NCBI Taxonomy" id="179855"/>
    <lineage>
        <taxon>Eukaryota</taxon>
        <taxon>Fungi</taxon>
        <taxon>Dikarya</taxon>
        <taxon>Basidiomycota</taxon>
        <taxon>Agaricomycotina</taxon>
        <taxon>Agaricomycetes</taxon>
        <taxon>Agaricomycetidae</taxon>
        <taxon>Agaricales</taxon>
        <taxon>Agaricineae</taxon>
        <taxon>Crepidotaceae</taxon>
        <taxon>Crepidotus</taxon>
    </lineage>
</organism>
<feature type="compositionally biased region" description="Polar residues" evidence="2">
    <location>
        <begin position="557"/>
        <end position="569"/>
    </location>
</feature>
<dbReference type="EMBL" id="MU157929">
    <property type="protein sequence ID" value="KAF9522961.1"/>
    <property type="molecule type" value="Genomic_DNA"/>
</dbReference>
<evidence type="ECO:0000313" key="3">
    <source>
        <dbReference type="EMBL" id="KAF9522961.1"/>
    </source>
</evidence>
<dbReference type="Proteomes" id="UP000807306">
    <property type="component" value="Unassembled WGS sequence"/>
</dbReference>
<feature type="compositionally biased region" description="Basic and acidic residues" evidence="2">
    <location>
        <begin position="74"/>
        <end position="83"/>
    </location>
</feature>
<feature type="compositionally biased region" description="Low complexity" evidence="2">
    <location>
        <begin position="59"/>
        <end position="73"/>
    </location>
</feature>
<feature type="region of interest" description="Disordered" evidence="2">
    <location>
        <begin position="57"/>
        <end position="246"/>
    </location>
</feature>
<feature type="compositionally biased region" description="Polar residues" evidence="2">
    <location>
        <begin position="431"/>
        <end position="455"/>
    </location>
</feature>
<proteinExistence type="predicted"/>
<name>A0A9P6JJ55_9AGAR</name>
<feature type="compositionally biased region" description="Basic and acidic residues" evidence="2">
    <location>
        <begin position="186"/>
        <end position="195"/>
    </location>
</feature>
<feature type="region of interest" description="Disordered" evidence="2">
    <location>
        <begin position="692"/>
        <end position="718"/>
    </location>
</feature>